<dbReference type="RefSeq" id="WP_106454322.1">
    <property type="nucleotide sequence ID" value="NZ_PXYH01000022.1"/>
</dbReference>
<gene>
    <name evidence="3" type="ORF">C7I36_14045</name>
</gene>
<protein>
    <submittedName>
        <fullName evidence="3">Phasin PhaP</fullName>
    </submittedName>
</protein>
<feature type="region of interest" description="Disordered" evidence="1">
    <location>
        <begin position="169"/>
        <end position="208"/>
    </location>
</feature>
<reference evidence="3 4" key="1">
    <citation type="submission" date="2018-03" db="EMBL/GenBank/DDBJ databases">
        <title>The draft genome of Zobellella taiwanensis JCM 13381.</title>
        <authorList>
            <person name="Liu L."/>
            <person name="Li L."/>
            <person name="Wang T."/>
            <person name="Zhang X."/>
            <person name="Liang L."/>
        </authorList>
    </citation>
    <scope>NUCLEOTIDE SEQUENCE [LARGE SCALE GENOMIC DNA]</scope>
    <source>
        <strain evidence="3 4">JCM 13381</strain>
    </source>
</reference>
<evidence type="ECO:0000313" key="4">
    <source>
        <dbReference type="Proteomes" id="UP000242181"/>
    </source>
</evidence>
<dbReference type="OrthoDB" id="5298576at2"/>
<organism evidence="3 4">
    <name type="scientific">Zobellella taiwanensis</name>
    <dbReference type="NCBI Taxonomy" id="347535"/>
    <lineage>
        <taxon>Bacteria</taxon>
        <taxon>Pseudomonadati</taxon>
        <taxon>Pseudomonadota</taxon>
        <taxon>Gammaproteobacteria</taxon>
        <taxon>Aeromonadales</taxon>
        <taxon>Aeromonadaceae</taxon>
        <taxon>Zobellella</taxon>
    </lineage>
</organism>
<sequence>MSLFDIATLQKAQQANLALVQNLSGNLFAGAEKLGQLHYKALTDLAAAQFDYAGKLLAVREPKALLELNAATCSPSALLDRQLAFNRDLLALATETQQQLAHYGEQQVATGNRQVDEWVEQFASRAPAGAEPAVSALKTAVSNANDAYESAQKAAKDAADIADKAIRQATDSSEKAARQVAEAAEKSLTAASAGTAGKNPRASSTKAG</sequence>
<evidence type="ECO:0000256" key="1">
    <source>
        <dbReference type="SAM" id="MobiDB-lite"/>
    </source>
</evidence>
<keyword evidence="4" id="KW-1185">Reference proteome</keyword>
<proteinExistence type="predicted"/>
<feature type="domain" description="Phasin" evidence="2">
    <location>
        <begin position="8"/>
        <end position="108"/>
    </location>
</feature>
<dbReference type="Pfam" id="PF09361">
    <property type="entry name" value="Phasin_2"/>
    <property type="match status" value="1"/>
</dbReference>
<comment type="caution">
    <text evidence="3">The sequence shown here is derived from an EMBL/GenBank/DDBJ whole genome shotgun (WGS) entry which is preliminary data.</text>
</comment>
<accession>A0A2P7QL05</accession>
<dbReference type="AlphaFoldDB" id="A0A2P7QL05"/>
<dbReference type="InterPro" id="IPR018968">
    <property type="entry name" value="Phasin"/>
</dbReference>
<dbReference type="EMBL" id="PXYH01000022">
    <property type="protein sequence ID" value="PSJ38644.1"/>
    <property type="molecule type" value="Genomic_DNA"/>
</dbReference>
<name>A0A2P7QL05_9GAMM</name>
<dbReference type="Proteomes" id="UP000242181">
    <property type="component" value="Unassembled WGS sequence"/>
</dbReference>
<evidence type="ECO:0000259" key="2">
    <source>
        <dbReference type="Pfam" id="PF09361"/>
    </source>
</evidence>
<evidence type="ECO:0000313" key="3">
    <source>
        <dbReference type="EMBL" id="PSJ38644.1"/>
    </source>
</evidence>